<evidence type="ECO:0000256" key="3">
    <source>
        <dbReference type="SAM" id="SignalP"/>
    </source>
</evidence>
<feature type="signal peptide" evidence="3">
    <location>
        <begin position="1"/>
        <end position="30"/>
    </location>
</feature>
<dbReference type="EMBL" id="JAGIOH010000001">
    <property type="protein sequence ID" value="MBP2404574.1"/>
    <property type="molecule type" value="Genomic_DNA"/>
</dbReference>
<dbReference type="RefSeq" id="WP_130879403.1">
    <property type="nucleotide sequence ID" value="NZ_JAGIOH010000001.1"/>
</dbReference>
<reference evidence="4 5" key="1">
    <citation type="submission" date="2021-03" db="EMBL/GenBank/DDBJ databases">
        <title>Sequencing the genomes of 1000 actinobacteria strains.</title>
        <authorList>
            <person name="Klenk H.-P."/>
        </authorList>
    </citation>
    <scope>NUCLEOTIDE SEQUENCE [LARGE SCALE GENOMIC DNA]</scope>
    <source>
        <strain evidence="4 5">DSM 41480</strain>
    </source>
</reference>
<feature type="chain" id="PRO_5046425421" description="WD40-like Beta Propeller Repeat" evidence="3">
    <location>
        <begin position="31"/>
        <end position="339"/>
    </location>
</feature>
<feature type="region of interest" description="Disordered" evidence="1">
    <location>
        <begin position="273"/>
        <end position="310"/>
    </location>
</feature>
<feature type="transmembrane region" description="Helical" evidence="2">
    <location>
        <begin position="315"/>
        <end position="336"/>
    </location>
</feature>
<accession>A0ABS4Y705</accession>
<name>A0ABS4Y705_9ACTN</name>
<dbReference type="Proteomes" id="UP001519291">
    <property type="component" value="Unassembled WGS sequence"/>
</dbReference>
<keyword evidence="2" id="KW-1133">Transmembrane helix</keyword>
<keyword evidence="2" id="KW-0812">Transmembrane</keyword>
<keyword evidence="5" id="KW-1185">Reference proteome</keyword>
<keyword evidence="2" id="KW-0472">Membrane</keyword>
<gene>
    <name evidence="4" type="ORF">JO379_004043</name>
</gene>
<evidence type="ECO:0000313" key="5">
    <source>
        <dbReference type="Proteomes" id="UP001519291"/>
    </source>
</evidence>
<evidence type="ECO:0008006" key="6">
    <source>
        <dbReference type="Google" id="ProtNLM"/>
    </source>
</evidence>
<feature type="compositionally biased region" description="Basic and acidic residues" evidence="1">
    <location>
        <begin position="282"/>
        <end position="299"/>
    </location>
</feature>
<dbReference type="InterPro" id="IPR015943">
    <property type="entry name" value="WD40/YVTN_repeat-like_dom_sf"/>
</dbReference>
<evidence type="ECO:0000256" key="2">
    <source>
        <dbReference type="SAM" id="Phobius"/>
    </source>
</evidence>
<dbReference type="Gene3D" id="2.130.10.10">
    <property type="entry name" value="YVTN repeat-like/Quinoprotein amine dehydrogenase"/>
    <property type="match status" value="1"/>
</dbReference>
<sequence>MRPLLCAPGIAALTALAALTVLPAATPAVADSGTPSAFTVQDPRIKESSGLAASRAHPGVYWTHNDSDDGPYVYAVDSRTGRTVATVTLSGIDPRDVEAISIGPDGNVYVGDIGDNLGGSWPKVWIYRFAEPKELKDVTVTPVRYAVQYEGGPRDAESLMVHPKTGRVYIAGKHRSGGGLFAGPEKLSATGTNVFRRVADLKLWATDGAFSPDGTRLVVRSYFDVREYRWEDGRPKEIGRPNVPLQRQGESVTFTPDGRTLMYGTEGVRSQVSPVPLEGDLLPDHAGKAPADDKNDGRTESGLGDGGGDDRNRNLAIGAGTFAVATLLVLALRRVFRRR</sequence>
<evidence type="ECO:0000256" key="1">
    <source>
        <dbReference type="SAM" id="MobiDB-lite"/>
    </source>
</evidence>
<organism evidence="4 5">
    <name type="scientific">Streptomyces syringium</name>
    <dbReference type="NCBI Taxonomy" id="76729"/>
    <lineage>
        <taxon>Bacteria</taxon>
        <taxon>Bacillati</taxon>
        <taxon>Actinomycetota</taxon>
        <taxon>Actinomycetes</taxon>
        <taxon>Kitasatosporales</taxon>
        <taxon>Streptomycetaceae</taxon>
        <taxon>Streptomyces</taxon>
    </lineage>
</organism>
<evidence type="ECO:0000313" key="4">
    <source>
        <dbReference type="EMBL" id="MBP2404574.1"/>
    </source>
</evidence>
<keyword evidence="3" id="KW-0732">Signal</keyword>
<protein>
    <recommendedName>
        <fullName evidence="6">WD40-like Beta Propeller Repeat</fullName>
    </recommendedName>
</protein>
<proteinExistence type="predicted"/>
<dbReference type="SUPFAM" id="SSF75011">
    <property type="entry name" value="3-carboxy-cis,cis-mucoante lactonizing enzyme"/>
    <property type="match status" value="1"/>
</dbReference>
<comment type="caution">
    <text evidence="4">The sequence shown here is derived from an EMBL/GenBank/DDBJ whole genome shotgun (WGS) entry which is preliminary data.</text>
</comment>
<dbReference type="GeneID" id="91570920"/>